<dbReference type="PANTHER" id="PTHR37419:SF1">
    <property type="entry name" value="SERINE_THREONINE-PROTEIN KINASE TOXIN HIPA"/>
    <property type="match status" value="1"/>
</dbReference>
<evidence type="ECO:0000256" key="1">
    <source>
        <dbReference type="ARBA" id="ARBA00010164"/>
    </source>
</evidence>
<sequence>MTGYEHRLRVCLGEQPIGFLLADVQGQLTLEYTPAWQASGFAISPHLPLTSAANHQVVQRFLRNLLPEGQGFDILLENYQISRANTFGIIRALGTDTPGALQFLPETLEPIQPARLRPILPAELLERLDNQPARNLIVWDGRPRLSVAGVQHKINVLADAQGGLAFGEGSLCSTHILKFEPANQNHVVLNEYLLMQLAQSIGLPVAAVELRRFGQHRALLVTRFDRKRQGDTVLRRHLLDGCQALDLPPEYKYERNFGNSPDVAAIRDGASLPRLFAFCAHCRSPALARKYVLDWVLFNLIISNWDAHGKNISFFVGKNGIEPAPCYDLVNIAVYPEYQQELAMALGDDFDTRVSAFQLADFAASCGLSRSLVQATLTAMCKQVVEQLPRVWAACVLKTPAERQFAANLRDSIQQQTSRLLEHAGMMQDVEIQY</sequence>
<dbReference type="OrthoDB" id="9805913at2"/>
<dbReference type="Pfam" id="PF13657">
    <property type="entry name" value="Couple_hipA"/>
    <property type="match status" value="1"/>
</dbReference>
<dbReference type="AlphaFoldDB" id="A0A1T4Y6W4"/>
<proteinExistence type="inferred from homology"/>
<evidence type="ECO:0000259" key="4">
    <source>
        <dbReference type="Pfam" id="PF07804"/>
    </source>
</evidence>
<name>A0A1T4Y6W4_9GAMM</name>
<organism evidence="6 7">
    <name type="scientific">Thiothrix eikelboomii</name>
    <dbReference type="NCBI Taxonomy" id="92487"/>
    <lineage>
        <taxon>Bacteria</taxon>
        <taxon>Pseudomonadati</taxon>
        <taxon>Pseudomonadota</taxon>
        <taxon>Gammaproteobacteria</taxon>
        <taxon>Thiotrichales</taxon>
        <taxon>Thiotrichaceae</taxon>
        <taxon>Thiothrix</taxon>
    </lineage>
</organism>
<dbReference type="GO" id="GO:0004674">
    <property type="term" value="F:protein serine/threonine kinase activity"/>
    <property type="evidence" value="ECO:0007669"/>
    <property type="project" value="TreeGrafter"/>
</dbReference>
<dbReference type="InterPro" id="IPR012893">
    <property type="entry name" value="HipA-like_C"/>
</dbReference>
<keyword evidence="7" id="KW-1185">Reference proteome</keyword>
<dbReference type="PANTHER" id="PTHR37419">
    <property type="entry name" value="SERINE/THREONINE-PROTEIN KINASE TOXIN HIPA"/>
    <property type="match status" value="1"/>
</dbReference>
<protein>
    <submittedName>
        <fullName evidence="6">Serine/threonine-protein kinase HipA</fullName>
    </submittedName>
</protein>
<dbReference type="RefSeq" id="WP_078924378.1">
    <property type="nucleotide sequence ID" value="NZ_FUYB01000043.1"/>
</dbReference>
<dbReference type="Proteomes" id="UP000190460">
    <property type="component" value="Unassembled WGS sequence"/>
</dbReference>
<dbReference type="STRING" id="92487.SAMN02745130_03976"/>
<evidence type="ECO:0000256" key="2">
    <source>
        <dbReference type="ARBA" id="ARBA00022679"/>
    </source>
</evidence>
<accession>A0A1T4Y6W4</accession>
<keyword evidence="3 6" id="KW-0418">Kinase</keyword>
<dbReference type="Gene3D" id="1.10.1070.20">
    <property type="match status" value="1"/>
</dbReference>
<feature type="domain" description="HipA-like C-terminal" evidence="4">
    <location>
        <begin position="145"/>
        <end position="387"/>
    </location>
</feature>
<feature type="domain" description="HipA N-terminal subdomain 1" evidence="5">
    <location>
        <begin position="8"/>
        <end position="103"/>
    </location>
</feature>
<gene>
    <name evidence="6" type="ORF">SAMN02745130_03976</name>
</gene>
<dbReference type="GO" id="GO:0005829">
    <property type="term" value="C:cytosol"/>
    <property type="evidence" value="ECO:0007669"/>
    <property type="project" value="TreeGrafter"/>
</dbReference>
<dbReference type="InterPro" id="IPR052028">
    <property type="entry name" value="HipA_Ser/Thr_kinase"/>
</dbReference>
<comment type="similarity">
    <text evidence="1">Belongs to the HipA Ser/Thr kinase family.</text>
</comment>
<evidence type="ECO:0000313" key="6">
    <source>
        <dbReference type="EMBL" id="SKA97268.1"/>
    </source>
</evidence>
<reference evidence="6 7" key="1">
    <citation type="submission" date="2017-02" db="EMBL/GenBank/DDBJ databases">
        <authorList>
            <person name="Peterson S.W."/>
        </authorList>
    </citation>
    <scope>NUCLEOTIDE SEQUENCE [LARGE SCALE GENOMIC DNA]</scope>
    <source>
        <strain evidence="6 7">ATCC 49788</strain>
    </source>
</reference>
<keyword evidence="2" id="KW-0808">Transferase</keyword>
<dbReference type="NCBIfam" id="TIGR03071">
    <property type="entry name" value="couple_hipA"/>
    <property type="match status" value="1"/>
</dbReference>
<dbReference type="EMBL" id="FUYB01000043">
    <property type="protein sequence ID" value="SKA97268.1"/>
    <property type="molecule type" value="Genomic_DNA"/>
</dbReference>
<evidence type="ECO:0000259" key="5">
    <source>
        <dbReference type="Pfam" id="PF13657"/>
    </source>
</evidence>
<evidence type="ECO:0000313" key="7">
    <source>
        <dbReference type="Proteomes" id="UP000190460"/>
    </source>
</evidence>
<dbReference type="Pfam" id="PF07804">
    <property type="entry name" value="HipA_C"/>
    <property type="match status" value="1"/>
</dbReference>
<dbReference type="InterPro" id="IPR017508">
    <property type="entry name" value="HipA_N1"/>
</dbReference>
<evidence type="ECO:0000256" key="3">
    <source>
        <dbReference type="ARBA" id="ARBA00022777"/>
    </source>
</evidence>